<proteinExistence type="predicted"/>
<evidence type="ECO:0000313" key="4">
    <source>
        <dbReference type="EMBL" id="MBB3902391.1"/>
    </source>
</evidence>
<dbReference type="Pfam" id="PF08242">
    <property type="entry name" value="Methyltransf_12"/>
    <property type="match status" value="1"/>
</dbReference>
<dbReference type="Pfam" id="PF14559">
    <property type="entry name" value="TPR_19"/>
    <property type="match status" value="1"/>
</dbReference>
<dbReference type="SUPFAM" id="SSF53335">
    <property type="entry name" value="S-adenosyl-L-methionine-dependent methyltransferases"/>
    <property type="match status" value="1"/>
</dbReference>
<dbReference type="InterPro" id="IPR013217">
    <property type="entry name" value="Methyltransf_12"/>
</dbReference>
<dbReference type="Gene3D" id="3.40.50.150">
    <property type="entry name" value="Vaccinia Virus protein VP39"/>
    <property type="match status" value="1"/>
</dbReference>
<dbReference type="PANTHER" id="PTHR44809:SF1">
    <property type="entry name" value="PROTEIN O-MANNOSYL-TRANSFERASE TMTC1"/>
    <property type="match status" value="1"/>
</dbReference>
<reference evidence="4 5" key="3">
    <citation type="submission" date="2020-08" db="EMBL/GenBank/DDBJ databases">
        <title>Genomic Encyclopedia of Type Strains, Phase IV (KMG-IV): sequencing the most valuable type-strain genomes for metagenomic binning, comparative biology and taxonomic classification.</title>
        <authorList>
            <person name="Goeker M."/>
        </authorList>
    </citation>
    <scope>NUCLEOTIDE SEQUENCE [LARGE SCALE GENOMIC DNA]</scope>
    <source>
        <strain evidence="4 5">DSM 24105</strain>
    </source>
</reference>
<keyword evidence="1" id="KW-0802">TPR repeat</keyword>
<dbReference type="Proteomes" id="UP001156881">
    <property type="component" value="Unassembled WGS sequence"/>
</dbReference>
<keyword evidence="4" id="KW-0489">Methyltransferase</keyword>
<gene>
    <name evidence="3" type="ORF">GCM10007884_02240</name>
    <name evidence="4" type="ORF">GGR33_001886</name>
</gene>
<accession>A0A7W6F6U2</accession>
<evidence type="ECO:0000256" key="1">
    <source>
        <dbReference type="PROSITE-ProRule" id="PRU00339"/>
    </source>
</evidence>
<dbReference type="Pfam" id="PF13432">
    <property type="entry name" value="TPR_16"/>
    <property type="match status" value="2"/>
</dbReference>
<dbReference type="EMBL" id="BSPG01000001">
    <property type="protein sequence ID" value="GLS42239.1"/>
    <property type="molecule type" value="Genomic_DNA"/>
</dbReference>
<dbReference type="PANTHER" id="PTHR44809">
    <property type="match status" value="1"/>
</dbReference>
<organism evidence="4 5">
    <name type="scientific">Methylobacterium brachythecii</name>
    <dbReference type="NCBI Taxonomy" id="1176177"/>
    <lineage>
        <taxon>Bacteria</taxon>
        <taxon>Pseudomonadati</taxon>
        <taxon>Pseudomonadota</taxon>
        <taxon>Alphaproteobacteria</taxon>
        <taxon>Hyphomicrobiales</taxon>
        <taxon>Methylobacteriaceae</taxon>
        <taxon>Methylobacterium</taxon>
    </lineage>
</organism>
<dbReference type="RefSeq" id="WP_183504284.1">
    <property type="nucleotide sequence ID" value="NZ_BSPG01000001.1"/>
</dbReference>
<evidence type="ECO:0000259" key="2">
    <source>
        <dbReference type="Pfam" id="PF08242"/>
    </source>
</evidence>
<dbReference type="PROSITE" id="PS50005">
    <property type="entry name" value="TPR"/>
    <property type="match status" value="3"/>
</dbReference>
<dbReference type="GO" id="GO:0032259">
    <property type="term" value="P:methylation"/>
    <property type="evidence" value="ECO:0007669"/>
    <property type="project" value="UniProtKB-KW"/>
</dbReference>
<feature type="repeat" description="TPR" evidence="1">
    <location>
        <begin position="145"/>
        <end position="178"/>
    </location>
</feature>
<reference evidence="6" key="2">
    <citation type="journal article" date="2019" name="Int. J. Syst. Evol. Microbiol.">
        <title>The Global Catalogue of Microorganisms (GCM) 10K type strain sequencing project: providing services to taxonomists for standard genome sequencing and annotation.</title>
        <authorList>
            <consortium name="The Broad Institute Genomics Platform"/>
            <consortium name="The Broad Institute Genome Sequencing Center for Infectious Disease"/>
            <person name="Wu L."/>
            <person name="Ma J."/>
        </authorList>
    </citation>
    <scope>NUCLEOTIDE SEQUENCE [LARGE SCALE GENOMIC DNA]</scope>
    <source>
        <strain evidence="6">NBRC 107710</strain>
    </source>
</reference>
<protein>
    <submittedName>
        <fullName evidence="4">Putative TPR repeat methyltransferase</fullName>
    </submittedName>
</protein>
<dbReference type="InterPro" id="IPR019734">
    <property type="entry name" value="TPR_rpt"/>
</dbReference>
<dbReference type="CDD" id="cd02440">
    <property type="entry name" value="AdoMet_MTases"/>
    <property type="match status" value="1"/>
</dbReference>
<sequence>MAEETELTLDEALEVAVRAHRAGDDAVAEALYQRILAVAPDHGSALTLYGLFQHGRGRHREALGLMRRAVEIEPEDSGLHLNIGNVLFEIDRPDLAVQAYEEAIRLDPRSVAARNNLGVTLRAVKLPDAAEAEYREAIAIDPAYRDTWDNLGRLLASRGRITEAIACHAKALELEPANAGTRRVLVAAYAATGEKTKAIAILRDWLRDEPASPAARHLMAAMSGDNVPDRASDQYVASLFDGFAGSFDHKLARLDYRAPALIAEAVAASHPPQAKDLDILDIGCGTGLCGPALRPYARHLVGIDLSPKMLERAAQRSCYDHLETAELTAFLQRQAQAFDLVVSADTLCYFGRLDAVFSAAAAALRPGGRFIFSVEKSADLDDFTLHGHGRYSHKQAYVVRALEEAGLRTDTLHDAALRMERGAPVEGLIIEAALSGGARKSSSTG</sequence>
<dbReference type="SMART" id="SM00028">
    <property type="entry name" value="TPR"/>
    <property type="match status" value="4"/>
</dbReference>
<feature type="repeat" description="TPR" evidence="1">
    <location>
        <begin position="43"/>
        <end position="76"/>
    </location>
</feature>
<keyword evidence="4" id="KW-0808">Transferase</keyword>
<dbReference type="Proteomes" id="UP000517759">
    <property type="component" value="Unassembled WGS sequence"/>
</dbReference>
<dbReference type="AlphaFoldDB" id="A0A7W6F6U2"/>
<dbReference type="GO" id="GO:0008168">
    <property type="term" value="F:methyltransferase activity"/>
    <property type="evidence" value="ECO:0007669"/>
    <property type="project" value="UniProtKB-KW"/>
</dbReference>
<evidence type="ECO:0000313" key="3">
    <source>
        <dbReference type="EMBL" id="GLS42239.1"/>
    </source>
</evidence>
<feature type="repeat" description="TPR" evidence="1">
    <location>
        <begin position="77"/>
        <end position="110"/>
    </location>
</feature>
<evidence type="ECO:0000313" key="5">
    <source>
        <dbReference type="Proteomes" id="UP000517759"/>
    </source>
</evidence>
<dbReference type="InterPro" id="IPR029063">
    <property type="entry name" value="SAM-dependent_MTases_sf"/>
</dbReference>
<reference evidence="3" key="4">
    <citation type="submission" date="2023-01" db="EMBL/GenBank/DDBJ databases">
        <title>Draft genome sequence of Methylobacterium brachythecii strain NBRC 107710.</title>
        <authorList>
            <person name="Sun Q."/>
            <person name="Mori K."/>
        </authorList>
    </citation>
    <scope>NUCLEOTIDE SEQUENCE</scope>
    <source>
        <strain evidence="3">NBRC 107710</strain>
    </source>
</reference>
<comment type="caution">
    <text evidence="4">The sequence shown here is derived from an EMBL/GenBank/DDBJ whole genome shotgun (WGS) entry which is preliminary data.</text>
</comment>
<dbReference type="InterPro" id="IPR011990">
    <property type="entry name" value="TPR-like_helical_dom_sf"/>
</dbReference>
<dbReference type="InterPro" id="IPR052943">
    <property type="entry name" value="TMTC_O-mannosyl-trnsfr"/>
</dbReference>
<reference evidence="3" key="1">
    <citation type="journal article" date="2014" name="Int. J. Syst. Evol. Microbiol.">
        <title>Complete genome of a new Firmicutes species belonging to the dominant human colonic microbiota ('Ruminococcus bicirculans') reveals two chromosomes and a selective capacity to utilize plant glucans.</title>
        <authorList>
            <consortium name="NISC Comparative Sequencing Program"/>
            <person name="Wegmann U."/>
            <person name="Louis P."/>
            <person name="Goesmann A."/>
            <person name="Henrissat B."/>
            <person name="Duncan S.H."/>
            <person name="Flint H.J."/>
        </authorList>
    </citation>
    <scope>NUCLEOTIDE SEQUENCE</scope>
    <source>
        <strain evidence="3">NBRC 107710</strain>
    </source>
</reference>
<feature type="domain" description="Methyltransferase type 12" evidence="2">
    <location>
        <begin position="280"/>
        <end position="370"/>
    </location>
</feature>
<keyword evidence="6" id="KW-1185">Reference proteome</keyword>
<name>A0A7W6F6U2_9HYPH</name>
<evidence type="ECO:0000313" key="6">
    <source>
        <dbReference type="Proteomes" id="UP001156881"/>
    </source>
</evidence>
<dbReference type="Gene3D" id="1.25.40.10">
    <property type="entry name" value="Tetratricopeptide repeat domain"/>
    <property type="match status" value="2"/>
</dbReference>
<dbReference type="EMBL" id="JACIDN010000003">
    <property type="protein sequence ID" value="MBB3902391.1"/>
    <property type="molecule type" value="Genomic_DNA"/>
</dbReference>
<dbReference type="SUPFAM" id="SSF48452">
    <property type="entry name" value="TPR-like"/>
    <property type="match status" value="1"/>
</dbReference>